<accession>A0A1N7SH17</accession>
<dbReference type="AlphaFoldDB" id="A0A1N7SH17"/>
<organism evidence="1 2">
    <name type="scientific">Paraburkholderia ribeironis</name>
    <dbReference type="NCBI Taxonomy" id="1247936"/>
    <lineage>
        <taxon>Bacteria</taxon>
        <taxon>Pseudomonadati</taxon>
        <taxon>Pseudomonadota</taxon>
        <taxon>Betaproteobacteria</taxon>
        <taxon>Burkholderiales</taxon>
        <taxon>Burkholderiaceae</taxon>
        <taxon>Paraburkholderia</taxon>
    </lineage>
</organism>
<protein>
    <submittedName>
        <fullName evidence="1">Uncharacterized protein</fullName>
    </submittedName>
</protein>
<evidence type="ECO:0000313" key="1">
    <source>
        <dbReference type="EMBL" id="SIT46574.1"/>
    </source>
</evidence>
<dbReference type="Proteomes" id="UP000187012">
    <property type="component" value="Unassembled WGS sequence"/>
</dbReference>
<keyword evidence="2" id="KW-1185">Reference proteome</keyword>
<sequence length="77" mass="8500">MVVARGLIKPSMLDTIERFVASPQSLLSIEREFSTGDPVLVRAAAFELLHRGRIQALELCTETLSWLTRFAAVEAGL</sequence>
<name>A0A1N7SH17_9BURK</name>
<evidence type="ECO:0000313" key="2">
    <source>
        <dbReference type="Proteomes" id="UP000187012"/>
    </source>
</evidence>
<gene>
    <name evidence="1" type="ORF">BN2475_670027</name>
</gene>
<proteinExistence type="predicted"/>
<reference evidence="1 2" key="1">
    <citation type="submission" date="2016-12" db="EMBL/GenBank/DDBJ databases">
        <authorList>
            <person name="Song W.-J."/>
            <person name="Kurnit D.M."/>
        </authorList>
    </citation>
    <scope>NUCLEOTIDE SEQUENCE [LARGE SCALE GENOMIC DNA]</scope>
    <source>
        <strain evidence="1 2">STM7296</strain>
    </source>
</reference>
<dbReference type="EMBL" id="CYGX02000067">
    <property type="protein sequence ID" value="SIT46574.1"/>
    <property type="molecule type" value="Genomic_DNA"/>
</dbReference>